<evidence type="ECO:0008006" key="4">
    <source>
        <dbReference type="Google" id="ProtNLM"/>
    </source>
</evidence>
<evidence type="ECO:0000256" key="1">
    <source>
        <dbReference type="SAM" id="SignalP"/>
    </source>
</evidence>
<organism evidence="2 3">
    <name type="scientific">Zobellella aerophila</name>
    <dbReference type="NCBI Taxonomy" id="870480"/>
    <lineage>
        <taxon>Bacteria</taxon>
        <taxon>Pseudomonadati</taxon>
        <taxon>Pseudomonadota</taxon>
        <taxon>Gammaproteobacteria</taxon>
        <taxon>Aeromonadales</taxon>
        <taxon>Aeromonadaceae</taxon>
        <taxon>Zobellella</taxon>
    </lineage>
</organism>
<dbReference type="InterPro" id="IPR042230">
    <property type="entry name" value="CusF_sf"/>
</dbReference>
<dbReference type="RefSeq" id="WP_344956052.1">
    <property type="nucleotide sequence ID" value="NZ_BAABCX010000001.1"/>
</dbReference>
<dbReference type="InterPro" id="IPR021647">
    <property type="entry name" value="CusF_Ec"/>
</dbReference>
<evidence type="ECO:0000313" key="3">
    <source>
        <dbReference type="Proteomes" id="UP001500795"/>
    </source>
</evidence>
<protein>
    <recommendedName>
        <fullName evidence="4">Copper-binding protein</fullName>
    </recommendedName>
</protein>
<reference evidence="3" key="1">
    <citation type="journal article" date="2019" name="Int. J. Syst. Evol. Microbiol.">
        <title>The Global Catalogue of Microorganisms (GCM) 10K type strain sequencing project: providing services to taxonomists for standard genome sequencing and annotation.</title>
        <authorList>
            <consortium name="The Broad Institute Genomics Platform"/>
            <consortium name="The Broad Institute Genome Sequencing Center for Infectious Disease"/>
            <person name="Wu L."/>
            <person name="Ma J."/>
        </authorList>
    </citation>
    <scope>NUCLEOTIDE SEQUENCE [LARGE SCALE GENOMIC DNA]</scope>
    <source>
        <strain evidence="3">JCM 17110</strain>
    </source>
</reference>
<dbReference type="EMBL" id="BAABCX010000001">
    <property type="protein sequence ID" value="GAA3534993.1"/>
    <property type="molecule type" value="Genomic_DNA"/>
</dbReference>
<dbReference type="Gene3D" id="2.40.50.320">
    <property type="entry name" value="Copper binding periplasmic protein CusF"/>
    <property type="match status" value="1"/>
</dbReference>
<dbReference type="Pfam" id="PF11604">
    <property type="entry name" value="CusF_Ec"/>
    <property type="match status" value="1"/>
</dbReference>
<proteinExistence type="predicted"/>
<keyword evidence="1" id="KW-0732">Signal</keyword>
<name>A0ABP6VH66_9GAMM</name>
<keyword evidence="3" id="KW-1185">Reference proteome</keyword>
<accession>A0ABP6VH66</accession>
<gene>
    <name evidence="2" type="ORF">GCM10022394_13210</name>
</gene>
<dbReference type="Proteomes" id="UP001500795">
    <property type="component" value="Unassembled WGS sequence"/>
</dbReference>
<feature type="signal peptide" evidence="1">
    <location>
        <begin position="1"/>
        <end position="22"/>
    </location>
</feature>
<feature type="chain" id="PRO_5046454322" description="Copper-binding protein" evidence="1">
    <location>
        <begin position="23"/>
        <end position="115"/>
    </location>
</feature>
<sequence length="115" mass="12161">MKKTLIGSFAIALVLSSTPLAAQQKMDDMKGMDMSTMPAAGDQVVHIAKGTVKKVDAEAGVVTLAHGPVESLNWPSMTMGFKVKDTTVLDQLSVGQTVEFEFVSADKGYVISGVK</sequence>
<comment type="caution">
    <text evidence="2">The sequence shown here is derived from an EMBL/GenBank/DDBJ whole genome shotgun (WGS) entry which is preliminary data.</text>
</comment>
<evidence type="ECO:0000313" key="2">
    <source>
        <dbReference type="EMBL" id="GAA3534993.1"/>
    </source>
</evidence>